<dbReference type="EMBL" id="CP012333">
    <property type="protein sequence ID" value="AKU98858.1"/>
    <property type="molecule type" value="Genomic_DNA"/>
</dbReference>
<feature type="region of interest" description="Disordered" evidence="1">
    <location>
        <begin position="1"/>
        <end position="61"/>
    </location>
</feature>
<evidence type="ECO:0000313" key="2">
    <source>
        <dbReference type="EMBL" id="AKU98858.1"/>
    </source>
</evidence>
<evidence type="ECO:0000313" key="3">
    <source>
        <dbReference type="Proteomes" id="UP000064967"/>
    </source>
</evidence>
<dbReference type="KEGG" id="llu:AKJ09_05522"/>
<feature type="compositionally biased region" description="Basic and acidic residues" evidence="1">
    <location>
        <begin position="47"/>
        <end position="61"/>
    </location>
</feature>
<dbReference type="STRING" id="1391654.AKJ09_05522"/>
<accession>A0A0K1PZA4</accession>
<protein>
    <submittedName>
        <fullName evidence="2">Uncharacterized protein</fullName>
    </submittedName>
</protein>
<proteinExistence type="predicted"/>
<evidence type="ECO:0000256" key="1">
    <source>
        <dbReference type="SAM" id="MobiDB-lite"/>
    </source>
</evidence>
<organism evidence="2 3">
    <name type="scientific">Labilithrix luteola</name>
    <dbReference type="NCBI Taxonomy" id="1391654"/>
    <lineage>
        <taxon>Bacteria</taxon>
        <taxon>Pseudomonadati</taxon>
        <taxon>Myxococcota</taxon>
        <taxon>Polyangia</taxon>
        <taxon>Polyangiales</taxon>
        <taxon>Labilitrichaceae</taxon>
        <taxon>Labilithrix</taxon>
    </lineage>
</organism>
<sequence length="108" mass="12419">MRSPACAHSLRRPPPRGGREKQAPRRSRVGRGTSPRISFDVVTRSRVPNDKRDRAMDRRTTEDSGLISLDELLRAMALEAAKERTDALIRRERQNLLRICLREREVSS</sequence>
<gene>
    <name evidence="2" type="ORF">AKJ09_05522</name>
</gene>
<dbReference type="AlphaFoldDB" id="A0A0K1PZA4"/>
<name>A0A0K1PZA4_9BACT</name>
<dbReference type="Proteomes" id="UP000064967">
    <property type="component" value="Chromosome"/>
</dbReference>
<keyword evidence="3" id="KW-1185">Reference proteome</keyword>
<reference evidence="2 3" key="1">
    <citation type="submission" date="2015-08" db="EMBL/GenBank/DDBJ databases">
        <authorList>
            <person name="Babu N.S."/>
            <person name="Beckwith C.J."/>
            <person name="Beseler K.G."/>
            <person name="Brison A."/>
            <person name="Carone J.V."/>
            <person name="Caskin T.P."/>
            <person name="Diamond M."/>
            <person name="Durham M.E."/>
            <person name="Foxe J.M."/>
            <person name="Go M."/>
            <person name="Henderson B.A."/>
            <person name="Jones I.B."/>
            <person name="McGettigan J.A."/>
            <person name="Micheletti S.J."/>
            <person name="Nasrallah M.E."/>
            <person name="Ortiz D."/>
            <person name="Piller C.R."/>
            <person name="Privatt S.R."/>
            <person name="Schneider S.L."/>
            <person name="Sharp S."/>
            <person name="Smith T.C."/>
            <person name="Stanton J.D."/>
            <person name="Ullery H.E."/>
            <person name="Wilson R.J."/>
            <person name="Serrano M.G."/>
            <person name="Buck G."/>
            <person name="Lee V."/>
            <person name="Wang Y."/>
            <person name="Carvalho R."/>
            <person name="Voegtly L."/>
            <person name="Shi R."/>
            <person name="Duckworth R."/>
            <person name="Johnson A."/>
            <person name="Loviza R."/>
            <person name="Walstead R."/>
            <person name="Shah Z."/>
            <person name="Kiflezghi M."/>
            <person name="Wade K."/>
            <person name="Ball S.L."/>
            <person name="Bradley K.W."/>
            <person name="Asai D.J."/>
            <person name="Bowman C.A."/>
            <person name="Russell D.A."/>
            <person name="Pope W.H."/>
            <person name="Jacobs-Sera D."/>
            <person name="Hendrix R.W."/>
            <person name="Hatfull G.F."/>
        </authorList>
    </citation>
    <scope>NUCLEOTIDE SEQUENCE [LARGE SCALE GENOMIC DNA]</scope>
    <source>
        <strain evidence="2 3">DSM 27648</strain>
    </source>
</reference>